<evidence type="ECO:0008006" key="4">
    <source>
        <dbReference type="Google" id="ProtNLM"/>
    </source>
</evidence>
<dbReference type="STRING" id="1128970.SAMN04487935_0730"/>
<dbReference type="PROSITE" id="PS51257">
    <property type="entry name" value="PROKAR_LIPOPROTEIN"/>
    <property type="match status" value="1"/>
</dbReference>
<accession>A0A1G8SWX0</accession>
<reference evidence="2 3" key="1">
    <citation type="submission" date="2016-10" db="EMBL/GenBank/DDBJ databases">
        <authorList>
            <person name="de Groot N.N."/>
        </authorList>
    </citation>
    <scope>NUCLEOTIDE SEQUENCE [LARGE SCALE GENOMIC DNA]</scope>
    <source>
        <strain evidence="2 3">CGMCC 1.10076</strain>
    </source>
</reference>
<evidence type="ECO:0000313" key="2">
    <source>
        <dbReference type="EMBL" id="SDJ33716.1"/>
    </source>
</evidence>
<name>A0A1G8SWX0_9FLAO</name>
<feature type="chain" id="PRO_5011615123" description="Lipoprotein" evidence="1">
    <location>
        <begin position="31"/>
        <end position="176"/>
    </location>
</feature>
<evidence type="ECO:0000313" key="3">
    <source>
        <dbReference type="Proteomes" id="UP000199580"/>
    </source>
</evidence>
<dbReference type="AlphaFoldDB" id="A0A1G8SWX0"/>
<dbReference type="Proteomes" id="UP000199580">
    <property type="component" value="Unassembled WGS sequence"/>
</dbReference>
<evidence type="ECO:0000256" key="1">
    <source>
        <dbReference type="SAM" id="SignalP"/>
    </source>
</evidence>
<dbReference type="EMBL" id="FNEZ01000001">
    <property type="protein sequence ID" value="SDJ33716.1"/>
    <property type="molecule type" value="Genomic_DNA"/>
</dbReference>
<sequence length="176" mass="20248">MFHVKLNMRKPAIKGITGMLFLFFVLSSCAGAKQSIQVPDYVLVPNGKENIGGNNLTAFIFENNMKNVPIEQYLSMKFQTNNLFEKEFWIKTDGQKFKIIIYDYNEFEKYFVSTNYAPMNVTPENAKSGDQRKFIAISMISSYNEDCLAEGSLLQNIAVNYLKNLKDEFLRNGYAR</sequence>
<protein>
    <recommendedName>
        <fullName evidence="4">Lipoprotein</fullName>
    </recommendedName>
</protein>
<proteinExistence type="predicted"/>
<organism evidence="2 3">
    <name type="scientific">Flavobacterium noncentrifugens</name>
    <dbReference type="NCBI Taxonomy" id="1128970"/>
    <lineage>
        <taxon>Bacteria</taxon>
        <taxon>Pseudomonadati</taxon>
        <taxon>Bacteroidota</taxon>
        <taxon>Flavobacteriia</taxon>
        <taxon>Flavobacteriales</taxon>
        <taxon>Flavobacteriaceae</taxon>
        <taxon>Flavobacterium</taxon>
    </lineage>
</organism>
<keyword evidence="1" id="KW-0732">Signal</keyword>
<keyword evidence="3" id="KW-1185">Reference proteome</keyword>
<gene>
    <name evidence="2" type="ORF">SAMN04487935_0730</name>
</gene>
<feature type="signal peptide" evidence="1">
    <location>
        <begin position="1"/>
        <end position="30"/>
    </location>
</feature>